<protein>
    <submittedName>
        <fullName evidence="12">Filamentation induced by cAMP protein Fic</fullName>
    </submittedName>
</protein>
<reference evidence="13" key="1">
    <citation type="submission" date="2014-11" db="EMBL/GenBank/DDBJ databases">
        <title>Draft genome sequence of Hydrogenophaga intermedia S1.</title>
        <authorList>
            <person name="Gan H.M."/>
            <person name="Chew T.H."/>
            <person name="Stolz A."/>
        </authorList>
    </citation>
    <scope>NUCLEOTIDE SEQUENCE [LARGE SCALE GENOMIC DNA]</scope>
    <source>
        <strain evidence="13">S1</strain>
    </source>
</reference>
<dbReference type="GO" id="GO:0016020">
    <property type="term" value="C:membrane"/>
    <property type="evidence" value="ECO:0007669"/>
    <property type="project" value="UniProtKB-SubCell"/>
</dbReference>
<dbReference type="PANTHER" id="PTHR13504:SF34">
    <property type="entry name" value="PROTEIN ADENYLYLTRANSFERASE FICD"/>
    <property type="match status" value="1"/>
</dbReference>
<dbReference type="EMBL" id="CCAE010000014">
    <property type="protein sequence ID" value="CDN87727.1"/>
    <property type="molecule type" value="Genomic_DNA"/>
</dbReference>
<dbReference type="Proteomes" id="UP000028878">
    <property type="component" value="Unassembled WGS sequence"/>
</dbReference>
<accession>A0A1L1PLB6</accession>
<dbReference type="InterPro" id="IPR003812">
    <property type="entry name" value="Fido"/>
</dbReference>
<feature type="binding site" evidence="10">
    <location>
        <begin position="327"/>
        <end position="334"/>
    </location>
    <ligand>
        <name>ATP</name>
        <dbReference type="ChEBI" id="CHEBI:30616"/>
    </ligand>
</feature>
<keyword evidence="5" id="KW-0802">TPR repeat</keyword>
<keyword evidence="3" id="KW-0677">Repeat</keyword>
<dbReference type="PANTHER" id="PTHR13504">
    <property type="entry name" value="FIDO DOMAIN-CONTAINING PROTEIN DDB_G0283145"/>
    <property type="match status" value="1"/>
</dbReference>
<evidence type="ECO:0000256" key="6">
    <source>
        <dbReference type="ARBA" id="ARBA00022840"/>
    </source>
</evidence>
<dbReference type="AlphaFoldDB" id="A0A1L1PLB6"/>
<dbReference type="SUPFAM" id="SSF140931">
    <property type="entry name" value="Fic-like"/>
    <property type="match status" value="1"/>
</dbReference>
<organism evidence="12 13">
    <name type="scientific">Hydrogenophaga intermedia</name>
    <dbReference type="NCBI Taxonomy" id="65786"/>
    <lineage>
        <taxon>Bacteria</taxon>
        <taxon>Pseudomonadati</taxon>
        <taxon>Pseudomonadota</taxon>
        <taxon>Betaproteobacteria</taxon>
        <taxon>Burkholderiales</taxon>
        <taxon>Comamonadaceae</taxon>
        <taxon>Hydrogenophaga</taxon>
    </lineage>
</organism>
<keyword evidence="6 10" id="KW-0067">ATP-binding</keyword>
<evidence type="ECO:0000313" key="12">
    <source>
        <dbReference type="EMBL" id="CDN87727.1"/>
    </source>
</evidence>
<feature type="domain" description="Fido" evidence="11">
    <location>
        <begin position="238"/>
        <end position="393"/>
    </location>
</feature>
<keyword evidence="13" id="KW-1185">Reference proteome</keyword>
<keyword evidence="4 10" id="KW-0547">Nucleotide-binding</keyword>
<evidence type="ECO:0000256" key="7">
    <source>
        <dbReference type="ARBA" id="ARBA00022989"/>
    </source>
</evidence>
<dbReference type="Gene3D" id="1.10.3290.10">
    <property type="entry name" value="Fido-like domain"/>
    <property type="match status" value="1"/>
</dbReference>
<evidence type="ECO:0000256" key="4">
    <source>
        <dbReference type="ARBA" id="ARBA00022741"/>
    </source>
</evidence>
<evidence type="ECO:0000256" key="10">
    <source>
        <dbReference type="PIRSR" id="PIRSR640198-2"/>
    </source>
</evidence>
<feature type="active site" evidence="9">
    <location>
        <position position="323"/>
    </location>
</feature>
<evidence type="ECO:0000256" key="5">
    <source>
        <dbReference type="ARBA" id="ARBA00022803"/>
    </source>
</evidence>
<evidence type="ECO:0000313" key="13">
    <source>
        <dbReference type="Proteomes" id="UP000028878"/>
    </source>
</evidence>
<evidence type="ECO:0000256" key="1">
    <source>
        <dbReference type="ARBA" id="ARBA00004167"/>
    </source>
</evidence>
<evidence type="ECO:0000256" key="8">
    <source>
        <dbReference type="ARBA" id="ARBA00023136"/>
    </source>
</evidence>
<dbReference type="InterPro" id="IPR040198">
    <property type="entry name" value="Fido_containing"/>
</dbReference>
<gene>
    <name evidence="12" type="ORF">BN948_02152</name>
</gene>
<keyword evidence="2" id="KW-0812">Transmembrane</keyword>
<evidence type="ECO:0000256" key="3">
    <source>
        <dbReference type="ARBA" id="ARBA00022737"/>
    </source>
</evidence>
<dbReference type="InterPro" id="IPR036597">
    <property type="entry name" value="Fido-like_dom_sf"/>
</dbReference>
<dbReference type="GO" id="GO:0005524">
    <property type="term" value="F:ATP binding"/>
    <property type="evidence" value="ECO:0007669"/>
    <property type="project" value="UniProtKB-KW"/>
</dbReference>
<sequence length="537" mass="59739">MENSSAPLGYLWLSRHTGIEPVQPLRRTSSVGKVREVQVDGAHEHRTYPRACEPEPSLAGHLTFALKHEGVALEFLARLFEASDGAFISEWIAREPTSAYARRVGFFYEWLTGSEVPAMARPPSGNYVDALDPSAYLVATTPQKIRRWRVNDNLPGTPAFCPTIERWDGLLQPEAIQEQLDGLYRRFGPETIERAVAWLSVKESRASFVIEHEGKEEDRIARFARCMAEHCGRLDDPLSDEAIRRVQDAVLGEAHTGIARGLRASPVFVGHVSGLQNVVDYLAPPHEALEGMVDGLRAAAARTRGQNALLRAAAIAYGFVYIHPLSDGNGRLSRFLINDTLLRDGVIAPPLILPVSVVISANASSRHGYMQSLDLLSRPLMRRLGESIGFGERRRYADGVESNLVVRDWRWPMATWRYPDLTLQSRYLLDVIARSVQVELLDEALYLQAYDRAQTALKELVEGTSEHYATIIRSIQQNQGVSGKLRKTFPAVFDDEVLAGRVAAAVLKAFESGADAEDAVEPVLDVQPRGKRPRHRP</sequence>
<proteinExistence type="predicted"/>
<keyword evidence="8" id="KW-0472">Membrane</keyword>
<dbReference type="RefSeq" id="WP_009518910.1">
    <property type="nucleotide sequence ID" value="NZ_CCAE010000014.1"/>
</dbReference>
<dbReference type="PROSITE" id="PS51459">
    <property type="entry name" value="FIDO"/>
    <property type="match status" value="1"/>
</dbReference>
<evidence type="ECO:0000256" key="9">
    <source>
        <dbReference type="PIRSR" id="PIRSR640198-1"/>
    </source>
</evidence>
<dbReference type="Pfam" id="PF02661">
    <property type="entry name" value="Fic"/>
    <property type="match status" value="1"/>
</dbReference>
<name>A0A1L1PLB6_HYDIT</name>
<evidence type="ECO:0000259" key="11">
    <source>
        <dbReference type="PROSITE" id="PS51459"/>
    </source>
</evidence>
<evidence type="ECO:0000256" key="2">
    <source>
        <dbReference type="ARBA" id="ARBA00022692"/>
    </source>
</evidence>
<comment type="subcellular location">
    <subcellularLocation>
        <location evidence="1">Membrane</location>
        <topology evidence="1">Single-pass membrane protein</topology>
    </subcellularLocation>
</comment>
<keyword evidence="7" id="KW-1133">Transmembrane helix</keyword>